<dbReference type="Pfam" id="PF00168">
    <property type="entry name" value="C2"/>
    <property type="match status" value="1"/>
</dbReference>
<proteinExistence type="predicted"/>
<keyword evidence="4" id="KW-1185">Reference proteome</keyword>
<dbReference type="GO" id="GO:0005886">
    <property type="term" value="C:plasma membrane"/>
    <property type="evidence" value="ECO:0007669"/>
    <property type="project" value="TreeGrafter"/>
</dbReference>
<dbReference type="PROSITE" id="PS50004">
    <property type="entry name" value="C2"/>
    <property type="match status" value="1"/>
</dbReference>
<reference evidence="3 4" key="1">
    <citation type="journal article" date="2018" name="Sci. Rep.">
        <title>Genomic signatures of local adaptation to the degree of environmental predictability in rotifers.</title>
        <authorList>
            <person name="Franch-Gras L."/>
            <person name="Hahn C."/>
            <person name="Garcia-Roger E.M."/>
            <person name="Carmona M.J."/>
            <person name="Serra M."/>
            <person name="Gomez A."/>
        </authorList>
    </citation>
    <scope>NUCLEOTIDE SEQUENCE [LARGE SCALE GENOMIC DNA]</scope>
    <source>
        <strain evidence="3">HYR1</strain>
    </source>
</reference>
<dbReference type="OrthoDB" id="195679at2759"/>
<comment type="caution">
    <text evidence="3">The sequence shown here is derived from an EMBL/GenBank/DDBJ whole genome shotgun (WGS) entry which is preliminary data.</text>
</comment>
<dbReference type="Proteomes" id="UP000276133">
    <property type="component" value="Unassembled WGS sequence"/>
</dbReference>
<dbReference type="PANTHER" id="PTHR45716:SF2">
    <property type="entry name" value="BITESIZE, ISOFORM I"/>
    <property type="match status" value="1"/>
</dbReference>
<sequence length="395" mass="45461">MEPQSLAKSNDQLTFEEKNQAKILSDSLSPVNGKVMEQQFKAAPMAYGDDLESITSSEFDANSIFVTDSSRLVKHQNAESNDQTKSHEMLKYNKKKDSSSNHSSLLDLANRNDKKNAESQALYQRDKSHTSLSAFRGTVDQDSEMNQMDQLFENFKNSKDTKRLETKPKFAYKRDLSKENAIHSVPSSPMPNSNRYREVPIDPVDEYLQLQLQQHEQAEPKPVNKIPKSNHMSLMRKPKNPFTNFERTISIKSINDHFSHDPNIKISGRICVKLSYEKKSSNLSVNIHSCDTLALIKKDCPNAYVKVYLKSNDNEKDKNMKRKTPVIKNNRSPIFDETLRYIISSSELDNHYLEISVWHKDKFGRNKYLGEVTVRLNSDVSDRASNQWYDLANRV</sequence>
<organism evidence="3 4">
    <name type="scientific">Brachionus plicatilis</name>
    <name type="common">Marine rotifer</name>
    <name type="synonym">Brachionus muelleri</name>
    <dbReference type="NCBI Taxonomy" id="10195"/>
    <lineage>
        <taxon>Eukaryota</taxon>
        <taxon>Metazoa</taxon>
        <taxon>Spiralia</taxon>
        <taxon>Gnathifera</taxon>
        <taxon>Rotifera</taxon>
        <taxon>Eurotatoria</taxon>
        <taxon>Monogononta</taxon>
        <taxon>Pseudotrocha</taxon>
        <taxon>Ploima</taxon>
        <taxon>Brachionidae</taxon>
        <taxon>Brachionus</taxon>
    </lineage>
</organism>
<protein>
    <submittedName>
        <fullName evidence="3">Synaptotagmin 5 isoform X1</fullName>
    </submittedName>
</protein>
<dbReference type="GO" id="GO:0006887">
    <property type="term" value="P:exocytosis"/>
    <property type="evidence" value="ECO:0007669"/>
    <property type="project" value="TreeGrafter"/>
</dbReference>
<dbReference type="EMBL" id="REGN01005104">
    <property type="protein sequence ID" value="RNA14811.1"/>
    <property type="molecule type" value="Genomic_DNA"/>
</dbReference>
<name>A0A3M7QUR0_BRAPC</name>
<feature type="region of interest" description="Disordered" evidence="1">
    <location>
        <begin position="215"/>
        <end position="240"/>
    </location>
</feature>
<dbReference type="InterPro" id="IPR000008">
    <property type="entry name" value="C2_dom"/>
</dbReference>
<gene>
    <name evidence="3" type="ORF">BpHYR1_054291</name>
</gene>
<dbReference type="GO" id="GO:0042043">
    <property type="term" value="F:neurexin family protein binding"/>
    <property type="evidence" value="ECO:0007669"/>
    <property type="project" value="TreeGrafter"/>
</dbReference>
<dbReference type="GO" id="GO:0070382">
    <property type="term" value="C:exocytic vesicle"/>
    <property type="evidence" value="ECO:0007669"/>
    <property type="project" value="TreeGrafter"/>
</dbReference>
<evidence type="ECO:0000256" key="1">
    <source>
        <dbReference type="SAM" id="MobiDB-lite"/>
    </source>
</evidence>
<accession>A0A3M7QUR0</accession>
<evidence type="ECO:0000259" key="2">
    <source>
        <dbReference type="PROSITE" id="PS50004"/>
    </source>
</evidence>
<evidence type="ECO:0000313" key="3">
    <source>
        <dbReference type="EMBL" id="RNA14811.1"/>
    </source>
</evidence>
<dbReference type="STRING" id="10195.A0A3M7QUR0"/>
<evidence type="ECO:0000313" key="4">
    <source>
        <dbReference type="Proteomes" id="UP000276133"/>
    </source>
</evidence>
<dbReference type="InterPro" id="IPR035892">
    <property type="entry name" value="C2_domain_sf"/>
</dbReference>
<feature type="domain" description="C2" evidence="2">
    <location>
        <begin position="266"/>
        <end position="389"/>
    </location>
</feature>
<dbReference type="SMART" id="SM00239">
    <property type="entry name" value="C2"/>
    <property type="match status" value="1"/>
</dbReference>
<dbReference type="Gene3D" id="2.60.40.150">
    <property type="entry name" value="C2 domain"/>
    <property type="match status" value="1"/>
</dbReference>
<dbReference type="PANTHER" id="PTHR45716">
    <property type="entry name" value="BITESIZE, ISOFORM I"/>
    <property type="match status" value="1"/>
</dbReference>
<dbReference type="SUPFAM" id="SSF49562">
    <property type="entry name" value="C2 domain (Calcium/lipid-binding domain, CaLB)"/>
    <property type="match status" value="1"/>
</dbReference>
<dbReference type="AlphaFoldDB" id="A0A3M7QUR0"/>